<sequence length="437" mass="50206">MELFKLLLKNLQSPVYEVREYILTRIIANNMTSALPIIRQQLDQNNNANLQPKLIKAYYFLNKEIGVDDQLGILSLPPEQKKAAMEGLLSRKEEETEKLVIDNLVVMARGTLPDKLTALDVVMECDCENYSGVLEILLSERDPKVFKKAIEASGKVKNMQLLSKVIDVAVAKKAFSSLKRSIVYYGDSIFLEENWQNRELKGDVLELFIKSAGNIKGDHSTSFLSDLLRQKKDKADEIIEALWTKKAKASDETMELVEDWANQKTEQGKYKLSYYFEVLHHPNLTLLQNAIMMEIKRDVQLLLKSFSLLYDREKVDRVIELLAIGNTPKISNAIEILEIIIPTKYFIQLNSLVELIDDVQHKKEVLTKTHGLHPTTIIEEIIKNNKANFSEWTRSVACYMIPKMKKNEMSLKMLNIKEPKDGFLFTETKNYVLSMLN</sequence>
<dbReference type="EMBL" id="BJYT01000004">
    <property type="protein sequence ID" value="GEO08975.1"/>
    <property type="molecule type" value="Genomic_DNA"/>
</dbReference>
<evidence type="ECO:0000313" key="2">
    <source>
        <dbReference type="Proteomes" id="UP000321513"/>
    </source>
</evidence>
<keyword evidence="2" id="KW-1185">Reference proteome</keyword>
<evidence type="ECO:0000313" key="1">
    <source>
        <dbReference type="EMBL" id="GEO08975.1"/>
    </source>
</evidence>
<protein>
    <submittedName>
        <fullName evidence="1">Uncharacterized protein</fullName>
    </submittedName>
</protein>
<organism evidence="1 2">
    <name type="scientific">Segetibacter aerophilus</name>
    <dbReference type="NCBI Taxonomy" id="670293"/>
    <lineage>
        <taxon>Bacteria</taxon>
        <taxon>Pseudomonadati</taxon>
        <taxon>Bacteroidota</taxon>
        <taxon>Chitinophagia</taxon>
        <taxon>Chitinophagales</taxon>
        <taxon>Chitinophagaceae</taxon>
        <taxon>Segetibacter</taxon>
    </lineage>
</organism>
<comment type="caution">
    <text evidence="1">The sequence shown here is derived from an EMBL/GenBank/DDBJ whole genome shotgun (WGS) entry which is preliminary data.</text>
</comment>
<dbReference type="Proteomes" id="UP000321513">
    <property type="component" value="Unassembled WGS sequence"/>
</dbReference>
<dbReference type="AlphaFoldDB" id="A0A512BAM8"/>
<reference evidence="1 2" key="1">
    <citation type="submission" date="2019-07" db="EMBL/GenBank/DDBJ databases">
        <title>Whole genome shotgun sequence of Segetibacter aerophilus NBRC 106135.</title>
        <authorList>
            <person name="Hosoyama A."/>
            <person name="Uohara A."/>
            <person name="Ohji S."/>
            <person name="Ichikawa N."/>
        </authorList>
    </citation>
    <scope>NUCLEOTIDE SEQUENCE [LARGE SCALE GENOMIC DNA]</scope>
    <source>
        <strain evidence="1 2">NBRC 106135</strain>
    </source>
</reference>
<gene>
    <name evidence="1" type="ORF">SAE01_14710</name>
</gene>
<proteinExistence type="predicted"/>
<name>A0A512BAM8_9BACT</name>
<accession>A0A512BAM8</accession>